<keyword evidence="1" id="KW-0001">2Fe-2S</keyword>
<evidence type="ECO:0000256" key="3">
    <source>
        <dbReference type="ARBA" id="ARBA00023004"/>
    </source>
</evidence>
<dbReference type="GO" id="GO:0051537">
    <property type="term" value="F:2 iron, 2 sulfur cluster binding"/>
    <property type="evidence" value="ECO:0007669"/>
    <property type="project" value="UniProtKB-KW"/>
</dbReference>
<protein>
    <submittedName>
        <fullName evidence="6">Nitrite reductase (NADH) small subunit</fullName>
    </submittedName>
</protein>
<dbReference type="AlphaFoldDB" id="A0A1I1AUK9"/>
<dbReference type="SUPFAM" id="SSF50022">
    <property type="entry name" value="ISP domain"/>
    <property type="match status" value="1"/>
</dbReference>
<evidence type="ECO:0000256" key="4">
    <source>
        <dbReference type="ARBA" id="ARBA00023014"/>
    </source>
</evidence>
<evidence type="ECO:0000259" key="5">
    <source>
        <dbReference type="PROSITE" id="PS51296"/>
    </source>
</evidence>
<dbReference type="InterPro" id="IPR017941">
    <property type="entry name" value="Rieske_2Fe-2S"/>
</dbReference>
<dbReference type="EMBL" id="FOKA01000023">
    <property type="protein sequence ID" value="SFB41567.1"/>
    <property type="molecule type" value="Genomic_DNA"/>
</dbReference>
<dbReference type="STRING" id="988821.SAMN05421867_1236"/>
<gene>
    <name evidence="6" type="ORF">SAMN05421867_1236</name>
</gene>
<evidence type="ECO:0000256" key="2">
    <source>
        <dbReference type="ARBA" id="ARBA00022723"/>
    </source>
</evidence>
<dbReference type="PANTHER" id="PTHR21496">
    <property type="entry name" value="FERREDOXIN-RELATED"/>
    <property type="match status" value="1"/>
</dbReference>
<dbReference type="GO" id="GO:0016705">
    <property type="term" value="F:oxidoreductase activity, acting on paired donors, with incorporation or reduction of molecular oxygen"/>
    <property type="evidence" value="ECO:0007669"/>
    <property type="project" value="UniProtKB-ARBA"/>
</dbReference>
<dbReference type="Gene3D" id="2.102.10.10">
    <property type="entry name" value="Rieske [2Fe-2S] iron-sulphur domain"/>
    <property type="match status" value="1"/>
</dbReference>
<dbReference type="GO" id="GO:0004497">
    <property type="term" value="F:monooxygenase activity"/>
    <property type="evidence" value="ECO:0007669"/>
    <property type="project" value="UniProtKB-ARBA"/>
</dbReference>
<name>A0A1I1AUK9_9CELL</name>
<dbReference type="InterPro" id="IPR036922">
    <property type="entry name" value="Rieske_2Fe-2S_sf"/>
</dbReference>
<feature type="domain" description="Rieske" evidence="5">
    <location>
        <begin position="17"/>
        <end position="111"/>
    </location>
</feature>
<keyword evidence="3" id="KW-0408">Iron</keyword>
<keyword evidence="4" id="KW-0411">Iron-sulfur</keyword>
<dbReference type="PANTHER" id="PTHR21496:SF23">
    <property type="entry name" value="3-PHENYLPROPIONATE_CINNAMIC ACID DIOXYGENASE FERREDOXIN SUBUNIT"/>
    <property type="match status" value="1"/>
</dbReference>
<dbReference type="Pfam" id="PF00355">
    <property type="entry name" value="Rieske"/>
    <property type="match status" value="1"/>
</dbReference>
<sequence length="113" mass="11570">MVSEATPDGVVRGLPATRVARVADLPPGEGRAFAVAGEQVAVFRLRTGALHAVSAVCPHRGGPIADGQTDARVVMCPLHGNTFELATGACLTGQRPLSVFPVAEEDGWVVVGG</sequence>
<accession>A0A1I1AUK9</accession>
<dbReference type="GO" id="GO:0046872">
    <property type="term" value="F:metal ion binding"/>
    <property type="evidence" value="ECO:0007669"/>
    <property type="project" value="UniProtKB-KW"/>
</dbReference>
<reference evidence="6 7" key="1">
    <citation type="submission" date="2016-10" db="EMBL/GenBank/DDBJ databases">
        <authorList>
            <person name="de Groot N.N."/>
        </authorList>
    </citation>
    <scope>NUCLEOTIDE SEQUENCE [LARGE SCALE GENOMIC DNA]</scope>
    <source>
        <strain evidence="6 7">CGMCC 4.6945</strain>
    </source>
</reference>
<dbReference type="Proteomes" id="UP000199012">
    <property type="component" value="Unassembled WGS sequence"/>
</dbReference>
<dbReference type="CDD" id="cd03467">
    <property type="entry name" value="Rieske"/>
    <property type="match status" value="1"/>
</dbReference>
<dbReference type="PROSITE" id="PS51296">
    <property type="entry name" value="RIESKE"/>
    <property type="match status" value="1"/>
</dbReference>
<evidence type="ECO:0000256" key="1">
    <source>
        <dbReference type="ARBA" id="ARBA00022714"/>
    </source>
</evidence>
<keyword evidence="7" id="KW-1185">Reference proteome</keyword>
<keyword evidence="2" id="KW-0479">Metal-binding</keyword>
<organism evidence="6 7">
    <name type="scientific">Cellulomonas marina</name>
    <dbReference type="NCBI Taxonomy" id="988821"/>
    <lineage>
        <taxon>Bacteria</taxon>
        <taxon>Bacillati</taxon>
        <taxon>Actinomycetota</taxon>
        <taxon>Actinomycetes</taxon>
        <taxon>Micrococcales</taxon>
        <taxon>Cellulomonadaceae</taxon>
        <taxon>Cellulomonas</taxon>
    </lineage>
</organism>
<evidence type="ECO:0000313" key="7">
    <source>
        <dbReference type="Proteomes" id="UP000199012"/>
    </source>
</evidence>
<evidence type="ECO:0000313" key="6">
    <source>
        <dbReference type="EMBL" id="SFB41567.1"/>
    </source>
</evidence>
<proteinExistence type="predicted"/>